<dbReference type="EMBL" id="LR134424">
    <property type="protein sequence ID" value="VEH85478.1"/>
    <property type="molecule type" value="Genomic_DNA"/>
</dbReference>
<evidence type="ECO:0008006" key="5">
    <source>
        <dbReference type="Google" id="ProtNLM"/>
    </source>
</evidence>
<keyword evidence="2" id="KW-0614">Plasmid</keyword>
<evidence type="ECO:0000313" key="1">
    <source>
        <dbReference type="EMBL" id="KTC66568.1"/>
    </source>
</evidence>
<proteinExistence type="predicted"/>
<dbReference type="EMBL" id="LNKA01000001">
    <property type="protein sequence ID" value="KTC66568.1"/>
    <property type="molecule type" value="Genomic_DNA"/>
</dbReference>
<gene>
    <name evidence="1" type="ORF">Lade_1226</name>
    <name evidence="2" type="ORF">NCTC12735_01108</name>
</gene>
<dbReference type="PATRIC" id="fig|45056.6.peg.1268"/>
<keyword evidence="3" id="KW-1185">Reference proteome</keyword>
<protein>
    <recommendedName>
        <fullName evidence="5">Transmembrane protein</fullName>
    </recommendedName>
</protein>
<evidence type="ECO:0000313" key="2">
    <source>
        <dbReference type="EMBL" id="VEH85478.1"/>
    </source>
</evidence>
<dbReference type="AlphaFoldDB" id="A0A0W0R669"/>
<sequence length="181" mass="20808">MVIYALVIIFILPGLLAHYFFHHPDFLKNNKTNKGELVIPPVKLSLIEKTNFSQGKDHSISFAEGKKWKLLLWEPSVCDTDCYNQLDRLSRIRLALGRKLYHVDVGLLGKADKISEKLQSVFKSLDLHYLISSNREHLTNATRILLVDPNDYMVIAFKKDASSKDIFHDLKKLVNTKEQAM</sequence>
<name>A0A0W0R669_9GAMM</name>
<reference evidence="1 3" key="1">
    <citation type="submission" date="2015-11" db="EMBL/GenBank/DDBJ databases">
        <title>Identification of large and diverse effector repertoires of 38 Legionella species.</title>
        <authorList>
            <person name="Burstein D."/>
            <person name="Amaro F."/>
            <person name="Zusman T."/>
            <person name="Lifshitz Z."/>
            <person name="Cohen O."/>
            <person name="Gilbert J.A."/>
            <person name="Pupko T."/>
            <person name="Shuman H.A."/>
            <person name="Segal G."/>
        </authorList>
    </citation>
    <scope>NUCLEOTIDE SEQUENCE [LARGE SCALE GENOMIC DNA]</scope>
    <source>
        <strain evidence="1 3">1762-AUS-E</strain>
    </source>
</reference>
<accession>A0A0W0R669</accession>
<dbReference type="Proteomes" id="UP000054859">
    <property type="component" value="Unassembled WGS sequence"/>
</dbReference>
<organism evidence="1 3">
    <name type="scientific">Legionella adelaidensis</name>
    <dbReference type="NCBI Taxonomy" id="45056"/>
    <lineage>
        <taxon>Bacteria</taxon>
        <taxon>Pseudomonadati</taxon>
        <taxon>Pseudomonadota</taxon>
        <taxon>Gammaproteobacteria</taxon>
        <taxon>Legionellales</taxon>
        <taxon>Legionellaceae</taxon>
        <taxon>Legionella</taxon>
    </lineage>
</organism>
<evidence type="ECO:0000313" key="3">
    <source>
        <dbReference type="Proteomes" id="UP000054859"/>
    </source>
</evidence>
<dbReference type="KEGG" id="ladl:NCTC12735_01108"/>
<reference evidence="2 4" key="2">
    <citation type="submission" date="2018-12" db="EMBL/GenBank/DDBJ databases">
        <authorList>
            <consortium name="Pathogen Informatics"/>
        </authorList>
    </citation>
    <scope>NUCLEOTIDE SEQUENCE [LARGE SCALE GENOMIC DNA]</scope>
    <source>
        <strain evidence="2 4">NCTC12735</strain>
        <plasmid evidence="4">15</plasmid>
    </source>
</reference>
<dbReference type="STRING" id="45056.Lade_1226"/>
<evidence type="ECO:0000313" key="4">
    <source>
        <dbReference type="Proteomes" id="UP000281170"/>
    </source>
</evidence>
<geneLocation type="plasmid" evidence="2 4">
    <name>15</name>
</geneLocation>
<dbReference type="Proteomes" id="UP000281170">
    <property type="component" value="Plasmid 15"/>
</dbReference>